<dbReference type="PROSITE" id="PS50297">
    <property type="entry name" value="ANK_REP_REGION"/>
    <property type="match status" value="4"/>
</dbReference>
<name>A0AAN9XZJ8_9HEMI</name>
<dbReference type="PROSITE" id="PS50225">
    <property type="entry name" value="SOCS"/>
    <property type="match status" value="1"/>
</dbReference>
<protein>
    <recommendedName>
        <fullName evidence="4">SOCS box domain-containing protein</fullName>
    </recommendedName>
</protein>
<feature type="repeat" description="ANK" evidence="3">
    <location>
        <begin position="94"/>
        <end position="126"/>
    </location>
</feature>
<keyword evidence="6" id="KW-1185">Reference proteome</keyword>
<dbReference type="GO" id="GO:0035556">
    <property type="term" value="P:intracellular signal transduction"/>
    <property type="evidence" value="ECO:0007669"/>
    <property type="project" value="InterPro"/>
</dbReference>
<dbReference type="SUPFAM" id="SSF158235">
    <property type="entry name" value="SOCS box-like"/>
    <property type="match status" value="1"/>
</dbReference>
<dbReference type="AlphaFoldDB" id="A0AAN9XZJ8"/>
<dbReference type="Pfam" id="PF12796">
    <property type="entry name" value="Ank_2"/>
    <property type="match status" value="2"/>
</dbReference>
<feature type="repeat" description="ANK" evidence="3">
    <location>
        <begin position="227"/>
        <end position="259"/>
    </location>
</feature>
<keyword evidence="1" id="KW-0677">Repeat</keyword>
<dbReference type="InterPro" id="IPR036036">
    <property type="entry name" value="SOCS_box-like_dom_sf"/>
</dbReference>
<feature type="repeat" description="ANK" evidence="3">
    <location>
        <begin position="260"/>
        <end position="282"/>
    </location>
</feature>
<evidence type="ECO:0000256" key="2">
    <source>
        <dbReference type="ARBA" id="ARBA00023043"/>
    </source>
</evidence>
<evidence type="ECO:0000313" key="5">
    <source>
        <dbReference type="EMBL" id="KAK7574303.1"/>
    </source>
</evidence>
<dbReference type="InterPro" id="IPR001496">
    <property type="entry name" value="SOCS_box"/>
</dbReference>
<dbReference type="CDD" id="cd03587">
    <property type="entry name" value="SOCS"/>
    <property type="match status" value="1"/>
</dbReference>
<dbReference type="PANTHER" id="PTHR24198:SF165">
    <property type="entry name" value="ANKYRIN REPEAT-CONTAINING PROTEIN-RELATED"/>
    <property type="match status" value="1"/>
</dbReference>
<evidence type="ECO:0000259" key="4">
    <source>
        <dbReference type="PROSITE" id="PS50225"/>
    </source>
</evidence>
<dbReference type="SUPFAM" id="SSF48403">
    <property type="entry name" value="Ankyrin repeat"/>
    <property type="match status" value="1"/>
</dbReference>
<dbReference type="SMART" id="SM00248">
    <property type="entry name" value="ANK"/>
    <property type="match status" value="9"/>
</dbReference>
<dbReference type="InterPro" id="IPR002110">
    <property type="entry name" value="Ankyrin_rpt"/>
</dbReference>
<dbReference type="Proteomes" id="UP001367676">
    <property type="component" value="Unassembled WGS sequence"/>
</dbReference>
<organism evidence="5 6">
    <name type="scientific">Parthenolecanium corni</name>
    <dbReference type="NCBI Taxonomy" id="536013"/>
    <lineage>
        <taxon>Eukaryota</taxon>
        <taxon>Metazoa</taxon>
        <taxon>Ecdysozoa</taxon>
        <taxon>Arthropoda</taxon>
        <taxon>Hexapoda</taxon>
        <taxon>Insecta</taxon>
        <taxon>Pterygota</taxon>
        <taxon>Neoptera</taxon>
        <taxon>Paraneoptera</taxon>
        <taxon>Hemiptera</taxon>
        <taxon>Sternorrhyncha</taxon>
        <taxon>Coccoidea</taxon>
        <taxon>Coccidae</taxon>
        <taxon>Parthenolecanium</taxon>
    </lineage>
</organism>
<sequence>MSDPSSDDTSPDFFNYTDGALTGSISQAIRQNDTNTLRQLLKKRKKNPLPLSADNRKWTALHVAASKPQFKECLELLIEYRDNIILDIDGVTFLGETALHIACRNGCEESVLILLQNGCDPYIVTLEEESALHIAVDMGNSKMVSALMDYPKNINCGNWQRFTPLHEAVLGGHVEIISILLANKARVFVTDCEGNLPLHWACSKRNFDIVRRLVESDLTTINVVNFEGITPLMMASKNHDVEDVRFLLENGAKMEICDKYGRMALHFAADQGNAPLLQFLLDSTDESCIEKYLLEIRLAFEDCRDFISLVGCTICSGSVECLEVLVSSKLPKNFLQIPLREHGAISFPLTLLFDMSHTLGTEKLNSYLHLLLKHKITMVEIPRLFWGEIRCPFSRIVANFPSFSEQQHYFNLLNANDITIDYNLKYYHDNSLPFSDFSDYLSYYTPILDAIFEGKMEIVKLLVSDSVILEPDKLICNVTSCKPRCMSLMSRSPEKYREMYRYLISLKPIYYMASRARAGILRFPSPGEEFSTSKLKQLCRSTIRDLLRDHTIEDNLSNFKKKIMELPLPPSLKDYLLFKIE</sequence>
<dbReference type="SMART" id="SM00969">
    <property type="entry name" value="SOCS_box"/>
    <property type="match status" value="1"/>
</dbReference>
<proteinExistence type="predicted"/>
<comment type="caution">
    <text evidence="5">The sequence shown here is derived from an EMBL/GenBank/DDBJ whole genome shotgun (WGS) entry which is preliminary data.</text>
</comment>
<dbReference type="Pfam" id="PF00023">
    <property type="entry name" value="Ank"/>
    <property type="match status" value="1"/>
</dbReference>
<accession>A0AAN9XZJ8</accession>
<dbReference type="PANTHER" id="PTHR24198">
    <property type="entry name" value="ANKYRIN REPEAT AND PROTEIN KINASE DOMAIN-CONTAINING PROTEIN"/>
    <property type="match status" value="1"/>
</dbReference>
<feature type="repeat" description="ANK" evidence="3">
    <location>
        <begin position="160"/>
        <end position="192"/>
    </location>
</feature>
<evidence type="ECO:0000256" key="3">
    <source>
        <dbReference type="PROSITE-ProRule" id="PRU00023"/>
    </source>
</evidence>
<dbReference type="PROSITE" id="PS50088">
    <property type="entry name" value="ANK_REPEAT"/>
    <property type="match status" value="4"/>
</dbReference>
<dbReference type="InterPro" id="IPR036770">
    <property type="entry name" value="Ankyrin_rpt-contain_sf"/>
</dbReference>
<keyword evidence="2 3" id="KW-0040">ANK repeat</keyword>
<dbReference type="Pfam" id="PF07525">
    <property type="entry name" value="SOCS_box"/>
    <property type="match status" value="1"/>
</dbReference>
<evidence type="ECO:0000256" key="1">
    <source>
        <dbReference type="ARBA" id="ARBA00022737"/>
    </source>
</evidence>
<dbReference type="Gene3D" id="1.25.40.20">
    <property type="entry name" value="Ankyrin repeat-containing domain"/>
    <property type="match status" value="1"/>
</dbReference>
<dbReference type="Gene3D" id="1.10.750.20">
    <property type="entry name" value="SOCS box"/>
    <property type="match status" value="1"/>
</dbReference>
<reference evidence="5 6" key="1">
    <citation type="submission" date="2024-03" db="EMBL/GenBank/DDBJ databases">
        <title>Adaptation during the transition from Ophiocordyceps entomopathogen to insect associate is accompanied by gene loss and intensified selection.</title>
        <authorList>
            <person name="Ward C.M."/>
            <person name="Onetto C.A."/>
            <person name="Borneman A.R."/>
        </authorList>
    </citation>
    <scope>NUCLEOTIDE SEQUENCE [LARGE SCALE GENOMIC DNA]</scope>
    <source>
        <strain evidence="5">AWRI1</strain>
        <tissue evidence="5">Single Adult Female</tissue>
    </source>
</reference>
<feature type="domain" description="SOCS box" evidence="4">
    <location>
        <begin position="520"/>
        <end position="576"/>
    </location>
</feature>
<dbReference type="EMBL" id="JBBCAQ010000037">
    <property type="protein sequence ID" value="KAK7574303.1"/>
    <property type="molecule type" value="Genomic_DNA"/>
</dbReference>
<evidence type="ECO:0000313" key="6">
    <source>
        <dbReference type="Proteomes" id="UP001367676"/>
    </source>
</evidence>
<gene>
    <name evidence="5" type="ORF">V9T40_011494</name>
</gene>